<organism evidence="1 2">
    <name type="scientific">Paraburkholderia caledonica</name>
    <dbReference type="NCBI Taxonomy" id="134536"/>
    <lineage>
        <taxon>Bacteria</taxon>
        <taxon>Pseudomonadati</taxon>
        <taxon>Pseudomonadota</taxon>
        <taxon>Betaproteobacteria</taxon>
        <taxon>Burkholderiales</taxon>
        <taxon>Burkholderiaceae</taxon>
        <taxon>Paraburkholderia</taxon>
    </lineage>
</organism>
<protein>
    <submittedName>
        <fullName evidence="1">Excisionase family DNA binding protein</fullName>
    </submittedName>
</protein>
<name>A0ABU1L283_9BURK</name>
<evidence type="ECO:0000313" key="1">
    <source>
        <dbReference type="EMBL" id="MDR6377326.1"/>
    </source>
</evidence>
<sequence>MTTASSAGVDSTLLHFDLLPDSAFVPVDTLASLLGVSIATVRRRIADGKIPAPKGVLGLQRYQVSTVRELLKTCEGVSA</sequence>
<comment type="caution">
    <text evidence="1">The sequence shown here is derived from an EMBL/GenBank/DDBJ whole genome shotgun (WGS) entry which is preliminary data.</text>
</comment>
<dbReference type="EMBL" id="JAVDQN010000003">
    <property type="protein sequence ID" value="MDR6377326.1"/>
    <property type="molecule type" value="Genomic_DNA"/>
</dbReference>
<keyword evidence="2" id="KW-1185">Reference proteome</keyword>
<dbReference type="Proteomes" id="UP001185254">
    <property type="component" value="Unassembled WGS sequence"/>
</dbReference>
<dbReference type="RefSeq" id="WP_310067860.1">
    <property type="nucleotide sequence ID" value="NZ_JAVDQN010000003.1"/>
</dbReference>
<gene>
    <name evidence="1" type="ORF">J2776_004026</name>
</gene>
<accession>A0ABU1L283</accession>
<reference evidence="1 2" key="1">
    <citation type="submission" date="2023-07" db="EMBL/GenBank/DDBJ databases">
        <title>Sorghum-associated microbial communities from plants grown in Nebraska, USA.</title>
        <authorList>
            <person name="Schachtman D."/>
        </authorList>
    </citation>
    <scope>NUCLEOTIDE SEQUENCE [LARGE SCALE GENOMIC DNA]</scope>
    <source>
        <strain evidence="1 2">DS1039</strain>
    </source>
</reference>
<proteinExistence type="predicted"/>
<evidence type="ECO:0000313" key="2">
    <source>
        <dbReference type="Proteomes" id="UP001185254"/>
    </source>
</evidence>